<dbReference type="GO" id="GO:0034599">
    <property type="term" value="P:cellular response to oxidative stress"/>
    <property type="evidence" value="ECO:0007669"/>
    <property type="project" value="InterPro"/>
</dbReference>
<dbReference type="PANTHER" id="PTHR10430">
    <property type="entry name" value="PEROXIREDOXIN"/>
    <property type="match status" value="1"/>
</dbReference>
<organism evidence="4">
    <name type="scientific">Castor canadensis</name>
    <name type="common">American beaver</name>
    <dbReference type="NCBI Taxonomy" id="51338"/>
    <lineage>
        <taxon>Eukaryota</taxon>
        <taxon>Metazoa</taxon>
        <taxon>Chordata</taxon>
        <taxon>Craniata</taxon>
        <taxon>Vertebrata</taxon>
        <taxon>Euteleostomi</taxon>
        <taxon>Mammalia</taxon>
        <taxon>Eutheria</taxon>
        <taxon>Euarchontoglires</taxon>
        <taxon>Glires</taxon>
        <taxon>Rodentia</taxon>
        <taxon>Castorimorpha</taxon>
        <taxon>Castoridae</taxon>
        <taxon>Castor</taxon>
    </lineage>
</organism>
<sequence length="117" mass="12449">SMCMCICAHTNTCKYISCGSEGQECSGGAHLSVKGVFMIRGWCGAHKAEGKIQPLADPTGAFGKETDLLLDDFLVPLFGKCWLKRLSLAIGDGVVKILNVQPDDTGFTCSLAPIILL</sequence>
<evidence type="ECO:0000256" key="1">
    <source>
        <dbReference type="ARBA" id="ARBA00022559"/>
    </source>
</evidence>
<keyword evidence="3" id="KW-0560">Oxidoreductase</keyword>
<name>A0A8C0W6J5_CASCN</name>
<evidence type="ECO:0000256" key="3">
    <source>
        <dbReference type="ARBA" id="ARBA00023002"/>
    </source>
</evidence>
<proteinExistence type="predicted"/>
<keyword evidence="2" id="KW-0049">Antioxidant</keyword>
<dbReference type="AlphaFoldDB" id="A0A8C0W6J5"/>
<dbReference type="PANTHER" id="PTHR10430:SF16">
    <property type="entry name" value="PEROXIREDOXIN-5, MITOCHONDRIAL"/>
    <property type="match status" value="1"/>
</dbReference>
<dbReference type="InterPro" id="IPR037944">
    <property type="entry name" value="PRX5-like"/>
</dbReference>
<dbReference type="GO" id="GO:0042744">
    <property type="term" value="P:hydrogen peroxide catabolic process"/>
    <property type="evidence" value="ECO:0007669"/>
    <property type="project" value="TreeGrafter"/>
</dbReference>
<evidence type="ECO:0000313" key="4">
    <source>
        <dbReference type="Ensembl" id="ENSCCNP00000005387.1"/>
    </source>
</evidence>
<evidence type="ECO:0000256" key="2">
    <source>
        <dbReference type="ARBA" id="ARBA00022862"/>
    </source>
</evidence>
<dbReference type="GO" id="GO:0045454">
    <property type="term" value="P:cell redox homeostasis"/>
    <property type="evidence" value="ECO:0007669"/>
    <property type="project" value="TreeGrafter"/>
</dbReference>
<protein>
    <submittedName>
        <fullName evidence="4">Uncharacterized protein</fullName>
    </submittedName>
</protein>
<accession>A0A8C0W6J5</accession>
<keyword evidence="1" id="KW-0575">Peroxidase</keyword>
<dbReference type="Ensembl" id="ENSCCNT00000007100.1">
    <property type="protein sequence ID" value="ENSCCNP00000005387.1"/>
    <property type="gene ID" value="ENSCCNG00000005748.1"/>
</dbReference>
<dbReference type="GO" id="GO:0005777">
    <property type="term" value="C:peroxisome"/>
    <property type="evidence" value="ECO:0007669"/>
    <property type="project" value="TreeGrafter"/>
</dbReference>
<reference evidence="4" key="1">
    <citation type="submission" date="2023-09" db="UniProtKB">
        <authorList>
            <consortium name="Ensembl"/>
        </authorList>
    </citation>
    <scope>IDENTIFICATION</scope>
</reference>
<dbReference type="GO" id="GO:0008379">
    <property type="term" value="F:thioredoxin peroxidase activity"/>
    <property type="evidence" value="ECO:0007669"/>
    <property type="project" value="InterPro"/>
</dbReference>
<dbReference type="GO" id="GO:0005739">
    <property type="term" value="C:mitochondrion"/>
    <property type="evidence" value="ECO:0007669"/>
    <property type="project" value="TreeGrafter"/>
</dbReference>
<dbReference type="Gene3D" id="3.40.30.10">
    <property type="entry name" value="Glutaredoxin"/>
    <property type="match status" value="1"/>
</dbReference>